<dbReference type="EMBL" id="AFHQ01000054">
    <property type="protein sequence ID" value="EGK57665.1"/>
    <property type="molecule type" value="Genomic_DNA"/>
</dbReference>
<accession>F5RPJ7</accession>
<comment type="caution">
    <text evidence="8">The sequence shown here is derived from an EMBL/GenBank/DDBJ whole genome shotgun (WGS) entry which is preliminary data.</text>
</comment>
<dbReference type="Pfam" id="PF07927">
    <property type="entry name" value="HicA_toxin"/>
    <property type="match status" value="1"/>
</dbReference>
<keyword evidence="3" id="KW-0540">Nuclease</keyword>
<dbReference type="eggNOG" id="COG1724">
    <property type="taxonomic scope" value="Bacteria"/>
</dbReference>
<keyword evidence="5" id="KW-0378">Hydrolase</keyword>
<dbReference type="STRING" id="888060.HMPREF9081_2183"/>
<keyword evidence="2" id="KW-1277">Toxin-antitoxin system</keyword>
<name>F5RPJ7_9FIRM</name>
<keyword evidence="6" id="KW-0694">RNA-binding</keyword>
<gene>
    <name evidence="8" type="ORF">HMPREF9081_2183</name>
</gene>
<evidence type="ECO:0000313" key="9">
    <source>
        <dbReference type="Proteomes" id="UP000004067"/>
    </source>
</evidence>
<dbReference type="SUPFAM" id="SSF54786">
    <property type="entry name" value="YcfA/nrd intein domain"/>
    <property type="match status" value="1"/>
</dbReference>
<keyword evidence="7" id="KW-0346">Stress response</keyword>
<reference evidence="8 9" key="1">
    <citation type="submission" date="2011-04" db="EMBL/GenBank/DDBJ databases">
        <authorList>
            <person name="Muzny D."/>
            <person name="Qin X."/>
            <person name="Deng J."/>
            <person name="Jiang H."/>
            <person name="Liu Y."/>
            <person name="Qu J."/>
            <person name="Song X.-Z."/>
            <person name="Zhang L."/>
            <person name="Thornton R."/>
            <person name="Coyle M."/>
            <person name="Francisco L."/>
            <person name="Jackson L."/>
            <person name="Javaid M."/>
            <person name="Korchina V."/>
            <person name="Kovar C."/>
            <person name="Mata R."/>
            <person name="Mathew T."/>
            <person name="Ngo R."/>
            <person name="Nguyen L."/>
            <person name="Nguyen N."/>
            <person name="Okwuonu G."/>
            <person name="Ongeri F."/>
            <person name="Pham C."/>
            <person name="Simmons D."/>
            <person name="Wilczek-Boney K."/>
            <person name="Hale W."/>
            <person name="Jakkamsetti A."/>
            <person name="Pham P."/>
            <person name="Ruth R."/>
            <person name="San Lucas F."/>
            <person name="Warren J."/>
            <person name="Zhang J."/>
            <person name="Zhao Z."/>
            <person name="Zhou C."/>
            <person name="Zhu D."/>
            <person name="Lee S."/>
            <person name="Bess C."/>
            <person name="Blankenburg K."/>
            <person name="Forbes L."/>
            <person name="Fu Q."/>
            <person name="Gubbala S."/>
            <person name="Hirani K."/>
            <person name="Jayaseelan J.C."/>
            <person name="Lara F."/>
            <person name="Munidasa M."/>
            <person name="Palculict T."/>
            <person name="Patil S."/>
            <person name="Pu L.-L."/>
            <person name="Saada N."/>
            <person name="Tang L."/>
            <person name="Weissenberger G."/>
            <person name="Zhu Y."/>
            <person name="Hemphill L."/>
            <person name="Shang Y."/>
            <person name="Youmans B."/>
            <person name="Ayvaz T."/>
            <person name="Ross M."/>
            <person name="Santibanez J."/>
            <person name="Aqrawi P."/>
            <person name="Gross S."/>
            <person name="Joshi V."/>
            <person name="Fowler G."/>
            <person name="Nazareth L."/>
            <person name="Reid J."/>
            <person name="Worley K."/>
            <person name="Petrosino J."/>
            <person name="Highlander S."/>
            <person name="Gibbs R."/>
        </authorList>
    </citation>
    <scope>NUCLEOTIDE SEQUENCE [LARGE SCALE GENOMIC DNA]</scope>
    <source>
        <strain evidence="8 9">DSM 2778</strain>
    </source>
</reference>
<evidence type="ECO:0000256" key="3">
    <source>
        <dbReference type="ARBA" id="ARBA00022722"/>
    </source>
</evidence>
<sequence length="55" mass="6540">MRFKELERIIKKDGWYLDSSNGSHMHYKHREKKGKSRYRIIPATSTRKLSNLSCG</sequence>
<organism evidence="8 9">
    <name type="scientific">Centipeda periodontii DSM 2778</name>
    <dbReference type="NCBI Taxonomy" id="888060"/>
    <lineage>
        <taxon>Bacteria</taxon>
        <taxon>Bacillati</taxon>
        <taxon>Bacillota</taxon>
        <taxon>Negativicutes</taxon>
        <taxon>Selenomonadales</taxon>
        <taxon>Selenomonadaceae</taxon>
        <taxon>Centipeda</taxon>
    </lineage>
</organism>
<keyword evidence="9" id="KW-1185">Reference proteome</keyword>
<evidence type="ECO:0000256" key="6">
    <source>
        <dbReference type="ARBA" id="ARBA00022884"/>
    </source>
</evidence>
<dbReference type="InterPro" id="IPR038570">
    <property type="entry name" value="HicA_sf"/>
</dbReference>
<evidence type="ECO:0000256" key="2">
    <source>
        <dbReference type="ARBA" id="ARBA00022649"/>
    </source>
</evidence>
<dbReference type="HOGENOM" id="CLU_3023661_0_0_9"/>
<proteinExistence type="inferred from homology"/>
<dbReference type="RefSeq" id="WP_006307276.1">
    <property type="nucleotide sequence ID" value="NZ_GL892076.1"/>
</dbReference>
<dbReference type="GO" id="GO:0003729">
    <property type="term" value="F:mRNA binding"/>
    <property type="evidence" value="ECO:0007669"/>
    <property type="project" value="InterPro"/>
</dbReference>
<evidence type="ECO:0008006" key="10">
    <source>
        <dbReference type="Google" id="ProtNLM"/>
    </source>
</evidence>
<evidence type="ECO:0000313" key="8">
    <source>
        <dbReference type="EMBL" id="EGK57665.1"/>
    </source>
</evidence>
<evidence type="ECO:0000256" key="4">
    <source>
        <dbReference type="ARBA" id="ARBA00022759"/>
    </source>
</evidence>
<dbReference type="Gene3D" id="3.30.920.30">
    <property type="entry name" value="Hypothetical protein"/>
    <property type="match status" value="1"/>
</dbReference>
<dbReference type="InterPro" id="IPR012933">
    <property type="entry name" value="HicA_mRNA_interferase"/>
</dbReference>
<dbReference type="Proteomes" id="UP000004067">
    <property type="component" value="Unassembled WGS sequence"/>
</dbReference>
<comment type="similarity">
    <text evidence="1">Belongs to the HicA mRNA interferase family.</text>
</comment>
<dbReference type="GO" id="GO:0016787">
    <property type="term" value="F:hydrolase activity"/>
    <property type="evidence" value="ECO:0007669"/>
    <property type="project" value="UniProtKB-KW"/>
</dbReference>
<evidence type="ECO:0000256" key="5">
    <source>
        <dbReference type="ARBA" id="ARBA00022801"/>
    </source>
</evidence>
<keyword evidence="4" id="KW-0255">Endonuclease</keyword>
<protein>
    <recommendedName>
        <fullName evidence="10">YcfA family protein</fullName>
    </recommendedName>
</protein>
<evidence type="ECO:0000256" key="1">
    <source>
        <dbReference type="ARBA" id="ARBA00006620"/>
    </source>
</evidence>
<dbReference type="GO" id="GO:0004519">
    <property type="term" value="F:endonuclease activity"/>
    <property type="evidence" value="ECO:0007669"/>
    <property type="project" value="UniProtKB-KW"/>
</dbReference>
<dbReference type="AlphaFoldDB" id="F5RPJ7"/>
<evidence type="ECO:0000256" key="7">
    <source>
        <dbReference type="ARBA" id="ARBA00023016"/>
    </source>
</evidence>